<dbReference type="EMBL" id="CP000109">
    <property type="protein sequence ID" value="ABB42193.1"/>
    <property type="molecule type" value="Genomic_DNA"/>
</dbReference>
<dbReference type="PANTHER" id="PTHR45947">
    <property type="entry name" value="SULFOQUINOVOSYL TRANSFERASE SQD2"/>
    <property type="match status" value="1"/>
</dbReference>
<dbReference type="HOGENOM" id="CLU_009583_2_0_6"/>
<sequence length="355" mass="39702">MTNKLYQNTQQENWLDTKGIQRLTLVSDAWRPQVNGVVTTLTQLVQQLQKAGIEVDVIHPNDYTTIPLPTYPEIPFVWRADGLEKRITGFNPDAIHIATEGALGWKARRIALRHRLPFTTAYHTKYPEYIHKRFPIPTRWVYHILKRFHRPAYNTFVPAPSILTELKTKGFPHLVLMTRGVDTELFNPSRAHNLAQQKPCYLYVGRVAPEKNITAFLDLQLPGQKIVVGKGPDLENLKAAYPDVDFVGPKAGIELAEYYANANVFVFPSLTDTFGVVNLEAIASGTPVAAFPVTGPKDIITQGVNGILDHNLKTAIEKASLLKAPHSIANSIPDYTWQAAAQQFLNHLAITPKST</sequence>
<organism evidence="2">
    <name type="scientific">Hydrogenovibrio crunogenus (strain DSM 25203 / XCL-2)</name>
    <name type="common">Thiomicrospira crunogena</name>
    <dbReference type="NCBI Taxonomy" id="317025"/>
    <lineage>
        <taxon>Bacteria</taxon>
        <taxon>Pseudomonadati</taxon>
        <taxon>Pseudomonadota</taxon>
        <taxon>Gammaproteobacteria</taxon>
        <taxon>Thiotrichales</taxon>
        <taxon>Piscirickettsiaceae</taxon>
        <taxon>Hydrogenovibrio</taxon>
    </lineage>
</organism>
<dbReference type="GO" id="GO:0016757">
    <property type="term" value="F:glycosyltransferase activity"/>
    <property type="evidence" value="ECO:0007669"/>
    <property type="project" value="UniProtKB-ARBA"/>
</dbReference>
<evidence type="ECO:0000313" key="2">
    <source>
        <dbReference type="EMBL" id="ABB42193.1"/>
    </source>
</evidence>
<dbReference type="STRING" id="317025.Tcr_1601"/>
<dbReference type="PANTHER" id="PTHR45947:SF3">
    <property type="entry name" value="SULFOQUINOVOSYL TRANSFERASE SQD2"/>
    <property type="match status" value="1"/>
</dbReference>
<dbReference type="Pfam" id="PF13692">
    <property type="entry name" value="Glyco_trans_1_4"/>
    <property type="match status" value="1"/>
</dbReference>
<gene>
    <name evidence="2" type="ordered locus">Tcr_1601</name>
</gene>
<dbReference type="AlphaFoldDB" id="Q31F80"/>
<dbReference type="KEGG" id="tcx:Tcr_1601"/>
<dbReference type="CDD" id="cd03814">
    <property type="entry name" value="GT4-like"/>
    <property type="match status" value="1"/>
</dbReference>
<dbReference type="OrthoDB" id="9802525at2"/>
<dbReference type="Pfam" id="PF13439">
    <property type="entry name" value="Glyco_transf_4"/>
    <property type="match status" value="1"/>
</dbReference>
<dbReference type="CAZy" id="GT4">
    <property type="family name" value="Glycosyltransferase Family 4"/>
</dbReference>
<accession>Q31F80</accession>
<dbReference type="Gene3D" id="3.40.50.2000">
    <property type="entry name" value="Glycogen Phosphorylase B"/>
    <property type="match status" value="2"/>
</dbReference>
<protein>
    <submittedName>
        <fullName evidence="2">Glycosyl transferase, group 1</fullName>
    </submittedName>
</protein>
<dbReference type="eggNOG" id="COG0438">
    <property type="taxonomic scope" value="Bacteria"/>
</dbReference>
<feature type="domain" description="Glycosyltransferase subfamily 4-like N-terminal" evidence="1">
    <location>
        <begin position="34"/>
        <end position="184"/>
    </location>
</feature>
<dbReference type="InterPro" id="IPR050194">
    <property type="entry name" value="Glycosyltransferase_grp1"/>
</dbReference>
<reference evidence="2" key="1">
    <citation type="submission" date="2006-07" db="EMBL/GenBank/DDBJ databases">
        <title>Complete sequence of Thiomicrospira crunogena XCL-2.</title>
        <authorList>
            <consortium name="US DOE Joint Genome Institute"/>
            <person name="Copeland A."/>
            <person name="Lucas S."/>
            <person name="Lapidus A."/>
            <person name="Barry K."/>
            <person name="Detter J.C."/>
            <person name="Glavina del Rio T."/>
            <person name="Hammon N."/>
            <person name="Israni S."/>
            <person name="Dalin E."/>
            <person name="Tice H."/>
            <person name="Pitluck S."/>
            <person name="Chain P."/>
            <person name="Malfatti S."/>
            <person name="Shin M."/>
            <person name="Vergez L."/>
            <person name="Schmutz J."/>
            <person name="Larimer F."/>
            <person name="Land M."/>
            <person name="Hauser L."/>
            <person name="Kyrpides N."/>
            <person name="Lykidis A."/>
            <person name="Scott K.M."/>
            <person name="Sievert S."/>
            <person name="Kerfeld C."/>
            <person name="Freyermuth S."/>
            <person name="Dobrinski K."/>
            <person name="Boller A."/>
            <person name="Fitzpatrick K."/>
            <person name="Thoma P."/>
            <person name="Moore J."/>
            <person name="Richardson P."/>
        </authorList>
    </citation>
    <scope>NUCLEOTIDE SEQUENCE</scope>
    <source>
        <strain evidence="2">XCL-2</strain>
    </source>
</reference>
<keyword evidence="2" id="KW-0808">Transferase</keyword>
<dbReference type="SUPFAM" id="SSF53756">
    <property type="entry name" value="UDP-Glycosyltransferase/glycogen phosphorylase"/>
    <property type="match status" value="1"/>
</dbReference>
<evidence type="ECO:0000259" key="1">
    <source>
        <dbReference type="Pfam" id="PF13439"/>
    </source>
</evidence>
<dbReference type="InterPro" id="IPR028098">
    <property type="entry name" value="Glyco_trans_4-like_N"/>
</dbReference>
<proteinExistence type="predicted"/>
<name>Q31F80_HYDCU</name>